<dbReference type="Pfam" id="PF01121">
    <property type="entry name" value="CoaE"/>
    <property type="match status" value="1"/>
</dbReference>
<keyword evidence="8" id="KW-1185">Reference proteome</keyword>
<comment type="function">
    <text evidence="5">Catalyzes the phosphorylation of the 3'-hydroxyl group of dephosphocoenzyme A to form coenzyme A.</text>
</comment>
<keyword evidence="4 5" id="KW-0173">Coenzyme A biosynthesis</keyword>
<evidence type="ECO:0000256" key="6">
    <source>
        <dbReference type="NCBIfam" id="TIGR00152"/>
    </source>
</evidence>
<evidence type="ECO:0000256" key="4">
    <source>
        <dbReference type="ARBA" id="ARBA00022993"/>
    </source>
</evidence>
<comment type="caution">
    <text evidence="7">The sequence shown here is derived from an EMBL/GenBank/DDBJ whole genome shotgun (WGS) entry which is preliminary data.</text>
</comment>
<evidence type="ECO:0000313" key="7">
    <source>
        <dbReference type="EMBL" id="MFD0764129.1"/>
    </source>
</evidence>
<gene>
    <name evidence="5 7" type="primary">coaE</name>
    <name evidence="7" type="ORF">ACFQZI_04660</name>
</gene>
<comment type="catalytic activity">
    <reaction evidence="5">
        <text>3'-dephospho-CoA + ATP = ADP + CoA + H(+)</text>
        <dbReference type="Rhea" id="RHEA:18245"/>
        <dbReference type="ChEBI" id="CHEBI:15378"/>
        <dbReference type="ChEBI" id="CHEBI:30616"/>
        <dbReference type="ChEBI" id="CHEBI:57287"/>
        <dbReference type="ChEBI" id="CHEBI:57328"/>
        <dbReference type="ChEBI" id="CHEBI:456216"/>
        <dbReference type="EC" id="2.7.1.24"/>
    </reaction>
</comment>
<comment type="pathway">
    <text evidence="5">Cofactor biosynthesis; coenzyme A biosynthesis; CoA from (R)-pantothenate: step 5/5.</text>
</comment>
<keyword evidence="5" id="KW-0963">Cytoplasm</keyword>
<accession>A0ABW2ZD79</accession>
<dbReference type="EMBL" id="JBHTIA010000003">
    <property type="protein sequence ID" value="MFD0764129.1"/>
    <property type="molecule type" value="Genomic_DNA"/>
</dbReference>
<dbReference type="NCBIfam" id="TIGR00152">
    <property type="entry name" value="dephospho-CoA kinase"/>
    <property type="match status" value="1"/>
</dbReference>
<sequence>MFKVGITGNIGSGKTTVCKIFEVLGIPVFYADDAAKEVMIADAELVASIKQTFGNEAYFADGSLNRKYIAAIVFNNKDELVKLNELVHPATFSAFDKWVKNQKHAPYVLKEAAILFESDSYKLCDRSIMVTAPLDIRIKRVTQRDGITADEVKSRNDRQFSEEKKLTLANDVIINDDTQLVIPQVLKLHKLYLTIAQQNS</sequence>
<evidence type="ECO:0000313" key="8">
    <source>
        <dbReference type="Proteomes" id="UP001597073"/>
    </source>
</evidence>
<reference evidence="8" key="1">
    <citation type="journal article" date="2019" name="Int. J. Syst. Evol. Microbiol.">
        <title>The Global Catalogue of Microorganisms (GCM) 10K type strain sequencing project: providing services to taxonomists for standard genome sequencing and annotation.</title>
        <authorList>
            <consortium name="The Broad Institute Genomics Platform"/>
            <consortium name="The Broad Institute Genome Sequencing Center for Infectious Disease"/>
            <person name="Wu L."/>
            <person name="Ma J."/>
        </authorList>
    </citation>
    <scope>NUCLEOTIDE SEQUENCE [LARGE SCALE GENOMIC DNA]</scope>
    <source>
        <strain evidence="8">CCUG 60742</strain>
    </source>
</reference>
<keyword evidence="5 7" id="KW-0808">Transferase</keyword>
<keyword evidence="2 5" id="KW-0547">Nucleotide-binding</keyword>
<dbReference type="PROSITE" id="PS51219">
    <property type="entry name" value="DPCK"/>
    <property type="match status" value="1"/>
</dbReference>
<protein>
    <recommendedName>
        <fullName evidence="5 6">Dephospho-CoA kinase</fullName>
        <ecNumber evidence="5 6">2.7.1.24</ecNumber>
    </recommendedName>
    <alternativeName>
        <fullName evidence="5">Dephosphocoenzyme A kinase</fullName>
    </alternativeName>
</protein>
<evidence type="ECO:0000256" key="5">
    <source>
        <dbReference type="HAMAP-Rule" id="MF_00376"/>
    </source>
</evidence>
<dbReference type="EC" id="2.7.1.24" evidence="5 6"/>
<dbReference type="InterPro" id="IPR027417">
    <property type="entry name" value="P-loop_NTPase"/>
</dbReference>
<evidence type="ECO:0000256" key="2">
    <source>
        <dbReference type="ARBA" id="ARBA00022741"/>
    </source>
</evidence>
<dbReference type="CDD" id="cd02022">
    <property type="entry name" value="DPCK"/>
    <property type="match status" value="1"/>
</dbReference>
<evidence type="ECO:0000256" key="3">
    <source>
        <dbReference type="ARBA" id="ARBA00022840"/>
    </source>
</evidence>
<dbReference type="Proteomes" id="UP001597073">
    <property type="component" value="Unassembled WGS sequence"/>
</dbReference>
<organism evidence="7 8">
    <name type="scientific">Mucilaginibacter lutimaris</name>
    <dbReference type="NCBI Taxonomy" id="931629"/>
    <lineage>
        <taxon>Bacteria</taxon>
        <taxon>Pseudomonadati</taxon>
        <taxon>Bacteroidota</taxon>
        <taxon>Sphingobacteriia</taxon>
        <taxon>Sphingobacteriales</taxon>
        <taxon>Sphingobacteriaceae</taxon>
        <taxon>Mucilaginibacter</taxon>
    </lineage>
</organism>
<dbReference type="HAMAP" id="MF_00376">
    <property type="entry name" value="Dephospho_CoA_kinase"/>
    <property type="match status" value="1"/>
</dbReference>
<keyword evidence="3 5" id="KW-0067">ATP-binding</keyword>
<feature type="binding site" evidence="5">
    <location>
        <begin position="11"/>
        <end position="16"/>
    </location>
    <ligand>
        <name>ATP</name>
        <dbReference type="ChEBI" id="CHEBI:30616"/>
    </ligand>
</feature>
<dbReference type="PANTHER" id="PTHR10695:SF46">
    <property type="entry name" value="BIFUNCTIONAL COENZYME A SYNTHASE-RELATED"/>
    <property type="match status" value="1"/>
</dbReference>
<name>A0ABW2ZD79_9SPHI</name>
<dbReference type="InterPro" id="IPR001977">
    <property type="entry name" value="Depp_CoAkinase"/>
</dbReference>
<keyword evidence="5 7" id="KW-0418">Kinase</keyword>
<dbReference type="RefSeq" id="WP_377139047.1">
    <property type="nucleotide sequence ID" value="NZ_JBHTIA010000003.1"/>
</dbReference>
<dbReference type="PANTHER" id="PTHR10695">
    <property type="entry name" value="DEPHOSPHO-COA KINASE-RELATED"/>
    <property type="match status" value="1"/>
</dbReference>
<comment type="subcellular location">
    <subcellularLocation>
        <location evidence="5">Cytoplasm</location>
    </subcellularLocation>
</comment>
<dbReference type="Gene3D" id="3.40.50.300">
    <property type="entry name" value="P-loop containing nucleotide triphosphate hydrolases"/>
    <property type="match status" value="1"/>
</dbReference>
<dbReference type="SUPFAM" id="SSF52540">
    <property type="entry name" value="P-loop containing nucleoside triphosphate hydrolases"/>
    <property type="match status" value="1"/>
</dbReference>
<comment type="similarity">
    <text evidence="1 5">Belongs to the CoaE family.</text>
</comment>
<evidence type="ECO:0000256" key="1">
    <source>
        <dbReference type="ARBA" id="ARBA00009018"/>
    </source>
</evidence>
<proteinExistence type="inferred from homology"/>
<dbReference type="GO" id="GO:0004140">
    <property type="term" value="F:dephospho-CoA kinase activity"/>
    <property type="evidence" value="ECO:0007669"/>
    <property type="project" value="UniProtKB-EC"/>
</dbReference>